<evidence type="ECO:0000259" key="1">
    <source>
        <dbReference type="SMART" id="SM00852"/>
    </source>
</evidence>
<dbReference type="SUPFAM" id="SSF53218">
    <property type="entry name" value="Molybdenum cofactor biosynthesis proteins"/>
    <property type="match status" value="1"/>
</dbReference>
<dbReference type="EMBL" id="VSSQ01000088">
    <property type="protein sequence ID" value="MPL75448.1"/>
    <property type="molecule type" value="Genomic_DNA"/>
</dbReference>
<dbReference type="InterPro" id="IPR036425">
    <property type="entry name" value="MoaB/Mog-like_dom_sf"/>
</dbReference>
<dbReference type="SMART" id="SM00852">
    <property type="entry name" value="MoCF_biosynth"/>
    <property type="match status" value="1"/>
</dbReference>
<evidence type="ECO:0000313" key="2">
    <source>
        <dbReference type="EMBL" id="MPL75448.1"/>
    </source>
</evidence>
<dbReference type="InterPro" id="IPR001453">
    <property type="entry name" value="MoaB/Mog_dom"/>
</dbReference>
<sequence>MTSETMEEHKKKSPIEVNCGVITLSDTKTKDKKAGKDTDISGKLIVDELSKKYNVISYEIIPDEKDQLLNIIEKMKSEKVDFIITTGGTGIGSRDITIETVKPLFEKKINGFGEIFRLKSYEKLGSGAMLSRAVAGTCGKSIIFSMPGSPNAVKLGISLIINELAHLKKHLNE</sequence>
<dbReference type="AlphaFoldDB" id="A0A644U925"/>
<accession>A0A644U925</accession>
<dbReference type="GO" id="GO:0006777">
    <property type="term" value="P:Mo-molybdopterin cofactor biosynthetic process"/>
    <property type="evidence" value="ECO:0007669"/>
    <property type="project" value="InterPro"/>
</dbReference>
<protein>
    <submittedName>
        <fullName evidence="2">Molybdenum cofactor biosynthesis protein B</fullName>
    </submittedName>
</protein>
<dbReference type="PIRSF" id="PIRSF006443">
    <property type="entry name" value="MoaB"/>
    <property type="match status" value="1"/>
</dbReference>
<gene>
    <name evidence="2" type="primary">moaB_1</name>
    <name evidence="2" type="ORF">SDC9_21272</name>
</gene>
<dbReference type="NCBIfam" id="TIGR00177">
    <property type="entry name" value="molyb_syn"/>
    <property type="match status" value="1"/>
</dbReference>
<proteinExistence type="predicted"/>
<dbReference type="InterPro" id="IPR012245">
    <property type="entry name" value="MoaB"/>
</dbReference>
<dbReference type="GO" id="GO:0005829">
    <property type="term" value="C:cytosol"/>
    <property type="evidence" value="ECO:0007669"/>
    <property type="project" value="TreeGrafter"/>
</dbReference>
<dbReference type="PANTHER" id="PTHR43232:SF2">
    <property type="entry name" value="MOLYBDENUM COFACTOR BIOSYNTHESIS PROTEIN B"/>
    <property type="match status" value="1"/>
</dbReference>
<reference evidence="2" key="1">
    <citation type="submission" date="2019-08" db="EMBL/GenBank/DDBJ databases">
        <authorList>
            <person name="Kucharzyk K."/>
            <person name="Murdoch R.W."/>
            <person name="Higgins S."/>
            <person name="Loffler F."/>
        </authorList>
    </citation>
    <scope>NUCLEOTIDE SEQUENCE</scope>
</reference>
<organism evidence="2">
    <name type="scientific">bioreactor metagenome</name>
    <dbReference type="NCBI Taxonomy" id="1076179"/>
    <lineage>
        <taxon>unclassified sequences</taxon>
        <taxon>metagenomes</taxon>
        <taxon>ecological metagenomes</taxon>
    </lineage>
</organism>
<feature type="domain" description="MoaB/Mog" evidence="1">
    <location>
        <begin position="20"/>
        <end position="167"/>
    </location>
</feature>
<dbReference type="PANTHER" id="PTHR43232">
    <property type="entry name" value="MOLYBDENUM COFACTOR BIOSYNTHESIS PROTEIN B"/>
    <property type="match status" value="1"/>
</dbReference>
<dbReference type="Gene3D" id="3.40.980.10">
    <property type="entry name" value="MoaB/Mog-like domain"/>
    <property type="match status" value="1"/>
</dbReference>
<dbReference type="Pfam" id="PF00994">
    <property type="entry name" value="MoCF_biosynth"/>
    <property type="match status" value="1"/>
</dbReference>
<comment type="caution">
    <text evidence="2">The sequence shown here is derived from an EMBL/GenBank/DDBJ whole genome shotgun (WGS) entry which is preliminary data.</text>
</comment>
<dbReference type="FunFam" id="3.40.980.10:FF:000006">
    <property type="entry name" value="Molybdenum cofactor biosynthesis protein B"/>
    <property type="match status" value="1"/>
</dbReference>
<dbReference type="CDD" id="cd00886">
    <property type="entry name" value="MogA_MoaB"/>
    <property type="match status" value="1"/>
</dbReference>
<name>A0A644U925_9ZZZZ</name>